<keyword evidence="1" id="KW-0472">Membrane</keyword>
<keyword evidence="1" id="KW-0812">Transmembrane</keyword>
<dbReference type="Proteomes" id="UP001597285">
    <property type="component" value="Unassembled WGS sequence"/>
</dbReference>
<organism evidence="3 4">
    <name type="scientific">Carnobacterium antarcticum</name>
    <dbReference type="NCBI Taxonomy" id="2126436"/>
    <lineage>
        <taxon>Bacteria</taxon>
        <taxon>Bacillati</taxon>
        <taxon>Bacillota</taxon>
        <taxon>Bacilli</taxon>
        <taxon>Lactobacillales</taxon>
        <taxon>Carnobacteriaceae</taxon>
        <taxon>Carnobacterium</taxon>
    </lineage>
</organism>
<dbReference type="Pfam" id="PF03703">
    <property type="entry name" value="bPH_2"/>
    <property type="match status" value="3"/>
</dbReference>
<gene>
    <name evidence="3" type="ORF">ACFSBK_08820</name>
</gene>
<keyword evidence="1" id="KW-1133">Transmembrane helix</keyword>
<proteinExistence type="predicted"/>
<dbReference type="InterPro" id="IPR005182">
    <property type="entry name" value="YdbS-like_PH"/>
</dbReference>
<protein>
    <submittedName>
        <fullName evidence="3">PH domain-containing protein</fullName>
    </submittedName>
</protein>
<keyword evidence="4" id="KW-1185">Reference proteome</keyword>
<feature type="transmembrane region" description="Helical" evidence="1">
    <location>
        <begin position="234"/>
        <end position="258"/>
    </location>
</feature>
<dbReference type="PANTHER" id="PTHR34473:SF2">
    <property type="entry name" value="UPF0699 TRANSMEMBRANE PROTEIN YDBT"/>
    <property type="match status" value="1"/>
</dbReference>
<feature type="domain" description="YdbS-like PH" evidence="2">
    <location>
        <begin position="63"/>
        <end position="139"/>
    </location>
</feature>
<feature type="domain" description="YdbS-like PH" evidence="2">
    <location>
        <begin position="416"/>
        <end position="496"/>
    </location>
</feature>
<name>A0ABW4NND8_9LACT</name>
<evidence type="ECO:0000313" key="3">
    <source>
        <dbReference type="EMBL" id="MFD1799949.1"/>
    </source>
</evidence>
<feature type="transmembrane region" description="Helical" evidence="1">
    <location>
        <begin position="194"/>
        <end position="214"/>
    </location>
</feature>
<dbReference type="PIRSF" id="PIRSF026631">
    <property type="entry name" value="UCP026631"/>
    <property type="match status" value="1"/>
</dbReference>
<feature type="transmembrane region" description="Helical" evidence="1">
    <location>
        <begin position="42"/>
        <end position="64"/>
    </location>
</feature>
<dbReference type="InterPro" id="IPR014529">
    <property type="entry name" value="UCP026631"/>
</dbReference>
<comment type="caution">
    <text evidence="3">The sequence shown here is derived from an EMBL/GenBank/DDBJ whole genome shotgun (WGS) entry which is preliminary data.</text>
</comment>
<accession>A0ABW4NND8</accession>
<feature type="domain" description="YdbS-like PH" evidence="2">
    <location>
        <begin position="259"/>
        <end position="319"/>
    </location>
</feature>
<dbReference type="RefSeq" id="WP_058919971.1">
    <property type="nucleotide sequence ID" value="NZ_JBHSQC010000015.1"/>
</dbReference>
<dbReference type="EMBL" id="JBHUFF010000014">
    <property type="protein sequence ID" value="MFD1799949.1"/>
    <property type="molecule type" value="Genomic_DNA"/>
</dbReference>
<dbReference type="PANTHER" id="PTHR34473">
    <property type="entry name" value="UPF0699 TRANSMEMBRANE PROTEIN YDBS"/>
    <property type="match status" value="1"/>
</dbReference>
<feature type="transmembrane region" description="Helical" evidence="1">
    <location>
        <begin position="379"/>
        <end position="411"/>
    </location>
</feature>
<evidence type="ECO:0000256" key="1">
    <source>
        <dbReference type="SAM" id="Phobius"/>
    </source>
</evidence>
<evidence type="ECO:0000313" key="4">
    <source>
        <dbReference type="Proteomes" id="UP001597285"/>
    </source>
</evidence>
<sequence>MSEKNKLHPLTLVTALFNRAKRLIVPIVFLVFLNIGEESMPIFLILLFVVVFLVSYSFDVVRYLRTSYWVEGNRFVLQTGIFIRNERDVQISRIQSIDYQESIVHRVFHLTKLEIKTPGKGISLDALSKAQALQLADYLHHLKDRLKSTVEIEENEEEAPSASMDQHSGFSLQQASVTKELYAMSLIDIVKMNAMGDVILKGFLVVVGGINIFAELIPEAWVARISALATSATWTMLTVLVIGVFLIVYIIGTLFSVIRNFEYKVELTKDYITIEKGLFEVKSQTIALKNVQSLREQRNWIQQLFGYTSFYIGITSDEKEINSDASKEVQEKGQILLLPLVKKKELAAMIQEILPAYRCDPAQAVVPIRSWRRFVQFPLLFLVVASIGISLFVWQLAWIIGGILAVFYLFYGYRRYRKTGYALSPNELTLELPKWFSTETIYLRKERILQMTVKQQYFLKRSQLGKLEVASALGDSAQEKQLSFIEEKDCQRLYDWFVEEGEAGEYGTAKENQF</sequence>
<reference evidence="4" key="1">
    <citation type="journal article" date="2019" name="Int. J. Syst. Evol. Microbiol.">
        <title>The Global Catalogue of Microorganisms (GCM) 10K type strain sequencing project: providing services to taxonomists for standard genome sequencing and annotation.</title>
        <authorList>
            <consortium name="The Broad Institute Genomics Platform"/>
            <consortium name="The Broad Institute Genome Sequencing Center for Infectious Disease"/>
            <person name="Wu L."/>
            <person name="Ma J."/>
        </authorList>
    </citation>
    <scope>NUCLEOTIDE SEQUENCE [LARGE SCALE GENOMIC DNA]</scope>
    <source>
        <strain evidence="4">KCTC 42143</strain>
    </source>
</reference>
<evidence type="ECO:0000259" key="2">
    <source>
        <dbReference type="Pfam" id="PF03703"/>
    </source>
</evidence>